<dbReference type="PANTHER" id="PTHR47618">
    <property type="entry name" value="BIFUNCTIONAL OLIGORIBONUCLEASE AND PAP PHOSPHATASE NRNA"/>
    <property type="match status" value="1"/>
</dbReference>
<dbReference type="PANTHER" id="PTHR47618:SF1">
    <property type="entry name" value="BIFUNCTIONAL OLIGORIBONUCLEASE AND PAP PHOSPHATASE NRNA"/>
    <property type="match status" value="1"/>
</dbReference>
<dbReference type="Gene3D" id="3.90.1640.10">
    <property type="entry name" value="inorganic pyrophosphatase (n-terminal core)"/>
    <property type="match status" value="1"/>
</dbReference>
<protein>
    <submittedName>
        <fullName evidence="3">Phosphoesterase RecJ domain-containing protein</fullName>
    </submittedName>
</protein>
<accession>A0ABY1JAR6</accession>
<dbReference type="Gene3D" id="3.10.310.30">
    <property type="match status" value="1"/>
</dbReference>
<dbReference type="EMBL" id="FSQZ01000001">
    <property type="protein sequence ID" value="SIN62506.1"/>
    <property type="molecule type" value="Genomic_DNA"/>
</dbReference>
<comment type="caution">
    <text evidence="3">The sequence shown here is derived from an EMBL/GenBank/DDBJ whole genome shotgun (WGS) entry which is preliminary data.</text>
</comment>
<gene>
    <name evidence="3" type="ORF">SAMN05444368_0176</name>
</gene>
<reference evidence="3 4" key="1">
    <citation type="submission" date="2016-11" db="EMBL/GenBank/DDBJ databases">
        <authorList>
            <person name="Varghese N."/>
            <person name="Submissions S."/>
        </authorList>
    </citation>
    <scope>NUCLEOTIDE SEQUENCE [LARGE SCALE GENOMIC DNA]</scope>
    <source>
        <strain evidence="3 4">DSM 20664</strain>
    </source>
</reference>
<evidence type="ECO:0000259" key="1">
    <source>
        <dbReference type="Pfam" id="PF01368"/>
    </source>
</evidence>
<dbReference type="InterPro" id="IPR001667">
    <property type="entry name" value="DDH_dom"/>
</dbReference>
<evidence type="ECO:0000259" key="2">
    <source>
        <dbReference type="Pfam" id="PF02272"/>
    </source>
</evidence>
<proteinExistence type="predicted"/>
<dbReference type="RefSeq" id="WP_074198994.1">
    <property type="nucleotide sequence ID" value="NZ_DAOSUK010000020.1"/>
</dbReference>
<dbReference type="InterPro" id="IPR003156">
    <property type="entry name" value="DHHA1_dom"/>
</dbReference>
<dbReference type="SUPFAM" id="SSF64182">
    <property type="entry name" value="DHH phosphoesterases"/>
    <property type="match status" value="1"/>
</dbReference>
<sequence length="326" mass="36296">MNDQATLKDIAKAIEKRDIWAIFVHERPDGDAIGSGSAFYCWGTEMGKKCLWGGTHPVPKVYEFLPYVDVYQVLERVPDQLKGPDRAIIVLDTSNLSRCVAGIEDDLTLIVNIDHHMDNQRFGHLNYVDPTSCATAEIVWDLFKESEHPIPKDSLLGIYTGIITDTGHFTYSNTTSKAHAIARDILNTGINPEQIFRHIYANRSLAGLKLWGYAFIRALSTSNGKAVISWLKLEDFEKLGADSYDSEGIVNQLLYVRGAAISALLTEGEDEVRVSFRSITGVSVRELAQKWDGGGHPQAAACKLRLPLERAVKTVLQTLEEYTQDV</sequence>
<dbReference type="Pfam" id="PF01368">
    <property type="entry name" value="DHH"/>
    <property type="match status" value="1"/>
</dbReference>
<dbReference type="Proteomes" id="UP000185093">
    <property type="component" value="Unassembled WGS sequence"/>
</dbReference>
<feature type="domain" description="DHHA1" evidence="2">
    <location>
        <begin position="229"/>
        <end position="323"/>
    </location>
</feature>
<dbReference type="InterPro" id="IPR051319">
    <property type="entry name" value="Oligoribo/pAp-PDE_c-di-AMP_PDE"/>
</dbReference>
<name>A0ABY1JAR6_9BACT</name>
<organism evidence="3 4">
    <name type="scientific">Acetomicrobium flavidum</name>
    <dbReference type="NCBI Taxonomy" id="49896"/>
    <lineage>
        <taxon>Bacteria</taxon>
        <taxon>Thermotogati</taxon>
        <taxon>Synergistota</taxon>
        <taxon>Synergistia</taxon>
        <taxon>Synergistales</taxon>
        <taxon>Acetomicrobiaceae</taxon>
        <taxon>Acetomicrobium</taxon>
    </lineage>
</organism>
<dbReference type="Pfam" id="PF02272">
    <property type="entry name" value="DHHA1"/>
    <property type="match status" value="1"/>
</dbReference>
<feature type="domain" description="DDH" evidence="1">
    <location>
        <begin position="21"/>
        <end position="162"/>
    </location>
</feature>
<keyword evidence="4" id="KW-1185">Reference proteome</keyword>
<evidence type="ECO:0000313" key="4">
    <source>
        <dbReference type="Proteomes" id="UP000185093"/>
    </source>
</evidence>
<dbReference type="InterPro" id="IPR038763">
    <property type="entry name" value="DHH_sf"/>
</dbReference>
<evidence type="ECO:0000313" key="3">
    <source>
        <dbReference type="EMBL" id="SIN62506.1"/>
    </source>
</evidence>